<sequence length="169" mass="18879">MTTQQQTHSMSEFGIEQLQRSRNFVLSQLETFSDDQLYVRVGGGNHALWVMGHLAFADDLFVSAFLNEPSGLPEGHYERFSNGSIPSNNPADYPGREEMLELMQTARDRFIKWAQTLEEDALWQDSPEAVAPIAENAITAVHALSQHDFLHAGELATIRTSLGMKPVFG</sequence>
<proteinExistence type="predicted"/>
<protein>
    <submittedName>
        <fullName evidence="2">DinB superfamily protein</fullName>
    </submittedName>
</protein>
<feature type="domain" description="DinB-like" evidence="1">
    <location>
        <begin position="17"/>
        <end position="154"/>
    </location>
</feature>
<organism evidence="2 3">
    <name type="scientific">Gimesia alba</name>
    <dbReference type="NCBI Taxonomy" id="2527973"/>
    <lineage>
        <taxon>Bacteria</taxon>
        <taxon>Pseudomonadati</taxon>
        <taxon>Planctomycetota</taxon>
        <taxon>Planctomycetia</taxon>
        <taxon>Planctomycetales</taxon>
        <taxon>Planctomycetaceae</taxon>
        <taxon>Gimesia</taxon>
    </lineage>
</organism>
<dbReference type="InterPro" id="IPR024775">
    <property type="entry name" value="DinB-like"/>
</dbReference>
<keyword evidence="3" id="KW-1185">Reference proteome</keyword>
<evidence type="ECO:0000313" key="2">
    <source>
        <dbReference type="EMBL" id="QDT42180.1"/>
    </source>
</evidence>
<evidence type="ECO:0000259" key="1">
    <source>
        <dbReference type="Pfam" id="PF12867"/>
    </source>
</evidence>
<name>A0A517REA5_9PLAN</name>
<dbReference type="Gene3D" id="1.20.120.450">
    <property type="entry name" value="dinb family like domain"/>
    <property type="match status" value="1"/>
</dbReference>
<dbReference type="Proteomes" id="UP000317171">
    <property type="component" value="Chromosome"/>
</dbReference>
<dbReference type="AlphaFoldDB" id="A0A517REA5"/>
<accession>A0A517REA5</accession>
<dbReference type="SUPFAM" id="SSF109854">
    <property type="entry name" value="DinB/YfiT-like putative metalloenzymes"/>
    <property type="match status" value="1"/>
</dbReference>
<dbReference type="Pfam" id="PF12867">
    <property type="entry name" value="DinB_2"/>
    <property type="match status" value="1"/>
</dbReference>
<dbReference type="EMBL" id="CP036269">
    <property type="protein sequence ID" value="QDT42180.1"/>
    <property type="molecule type" value="Genomic_DNA"/>
</dbReference>
<dbReference type="OrthoDB" id="267642at2"/>
<evidence type="ECO:0000313" key="3">
    <source>
        <dbReference type="Proteomes" id="UP000317171"/>
    </source>
</evidence>
<dbReference type="KEGG" id="gaz:Pan241w_22610"/>
<reference evidence="2 3" key="1">
    <citation type="submission" date="2019-02" db="EMBL/GenBank/DDBJ databases">
        <title>Deep-cultivation of Planctomycetes and their phenomic and genomic characterization uncovers novel biology.</title>
        <authorList>
            <person name="Wiegand S."/>
            <person name="Jogler M."/>
            <person name="Boedeker C."/>
            <person name="Pinto D."/>
            <person name="Vollmers J."/>
            <person name="Rivas-Marin E."/>
            <person name="Kohn T."/>
            <person name="Peeters S.H."/>
            <person name="Heuer A."/>
            <person name="Rast P."/>
            <person name="Oberbeckmann S."/>
            <person name="Bunk B."/>
            <person name="Jeske O."/>
            <person name="Meyerdierks A."/>
            <person name="Storesund J.E."/>
            <person name="Kallscheuer N."/>
            <person name="Luecker S."/>
            <person name="Lage O.M."/>
            <person name="Pohl T."/>
            <person name="Merkel B.J."/>
            <person name="Hornburger P."/>
            <person name="Mueller R.-W."/>
            <person name="Bruemmer F."/>
            <person name="Labrenz M."/>
            <person name="Spormann A.M."/>
            <person name="Op den Camp H."/>
            <person name="Overmann J."/>
            <person name="Amann R."/>
            <person name="Jetten M.S.M."/>
            <person name="Mascher T."/>
            <person name="Medema M.H."/>
            <person name="Devos D.P."/>
            <person name="Kaster A.-K."/>
            <person name="Ovreas L."/>
            <person name="Rohde M."/>
            <person name="Galperin M.Y."/>
            <person name="Jogler C."/>
        </authorList>
    </citation>
    <scope>NUCLEOTIDE SEQUENCE [LARGE SCALE GENOMIC DNA]</scope>
    <source>
        <strain evidence="2 3">Pan241w</strain>
    </source>
</reference>
<dbReference type="InterPro" id="IPR034660">
    <property type="entry name" value="DinB/YfiT-like"/>
</dbReference>
<dbReference type="RefSeq" id="WP_145214968.1">
    <property type="nucleotide sequence ID" value="NZ_CP036269.1"/>
</dbReference>
<gene>
    <name evidence="2" type="ORF">Pan241w_22610</name>
</gene>